<organism evidence="2 3">
    <name type="scientific">Lentzea indica</name>
    <dbReference type="NCBI Taxonomy" id="2604800"/>
    <lineage>
        <taxon>Bacteria</taxon>
        <taxon>Bacillati</taxon>
        <taxon>Actinomycetota</taxon>
        <taxon>Actinomycetes</taxon>
        <taxon>Pseudonocardiales</taxon>
        <taxon>Pseudonocardiaceae</taxon>
        <taxon>Lentzea</taxon>
    </lineage>
</organism>
<gene>
    <name evidence="2" type="ORF">FXN61_07665</name>
</gene>
<feature type="domain" description="N-acetyltransferase" evidence="1">
    <location>
        <begin position="12"/>
        <end position="163"/>
    </location>
</feature>
<evidence type="ECO:0000259" key="1">
    <source>
        <dbReference type="PROSITE" id="PS51186"/>
    </source>
</evidence>
<protein>
    <submittedName>
        <fullName evidence="2">GNAT family N-acetyltransferase</fullName>
    </submittedName>
</protein>
<proteinExistence type="predicted"/>
<dbReference type="SUPFAM" id="SSF55729">
    <property type="entry name" value="Acyl-CoA N-acyltransferases (Nat)"/>
    <property type="match status" value="1"/>
</dbReference>
<dbReference type="InterPro" id="IPR016181">
    <property type="entry name" value="Acyl_CoA_acyltransferase"/>
</dbReference>
<dbReference type="EMBL" id="VSRL01000018">
    <property type="protein sequence ID" value="NKE56717.1"/>
    <property type="molecule type" value="Genomic_DNA"/>
</dbReference>
<dbReference type="Proteomes" id="UP001515943">
    <property type="component" value="Unassembled WGS sequence"/>
</dbReference>
<accession>A0ABX1FCZ0</accession>
<reference evidence="2 3" key="1">
    <citation type="submission" date="2019-08" db="EMBL/GenBank/DDBJ databases">
        <title>Lentzea from Indian Himalayas.</title>
        <authorList>
            <person name="Mandal S."/>
            <person name="Mallick Gupta A."/>
            <person name="Maiti P.K."/>
            <person name="Sarkar J."/>
            <person name="Mandal S."/>
        </authorList>
    </citation>
    <scope>NUCLEOTIDE SEQUENCE [LARGE SCALE GENOMIC DNA]</scope>
    <source>
        <strain evidence="2 3">PSKA42</strain>
    </source>
</reference>
<dbReference type="Pfam" id="PF00583">
    <property type="entry name" value="Acetyltransf_1"/>
    <property type="match status" value="1"/>
</dbReference>
<sequence length="384" mass="42525">MRGNEGGTGVAPEFEQARLDDVDDLLRLYRRAHGANYPIAMGTDPDVMVAEIEAAHTTWLVWRKDGHVVASITGHVEAQDRLGKIAGLVVDPAAQGGGVAHHAVGQITERMLASGEVDSVYGTARTIHLAPQRVCLRNGFHALGLVPNLFKHAKRETMALLAKHRDGVLGQRAEVHKVPKSLEKLVMTTHEKIGLPALPEFVDDSDIPAAETSRLEIIEASRFVQRHFERNINDPARRFYPLHKPNVLLADEQGEYQIYGHLNRHDGYCTIFGATPGPQKLLPHLGGVIDTLAGMGAPHVETLVPLHEFDELSALLAFGFLPVALYPAMRKDGDLYHDYVVMVHTPQPPDFRGLTIDEAFRPFTEQYIELWTQKFLNTNGVFCS</sequence>
<dbReference type="InterPro" id="IPR000182">
    <property type="entry name" value="GNAT_dom"/>
</dbReference>
<evidence type="ECO:0000313" key="2">
    <source>
        <dbReference type="EMBL" id="NKE56717.1"/>
    </source>
</evidence>
<comment type="caution">
    <text evidence="2">The sequence shown here is derived from an EMBL/GenBank/DDBJ whole genome shotgun (WGS) entry which is preliminary data.</text>
</comment>
<keyword evidence="3" id="KW-1185">Reference proteome</keyword>
<evidence type="ECO:0000313" key="3">
    <source>
        <dbReference type="Proteomes" id="UP001515943"/>
    </source>
</evidence>
<name>A0ABX1FCZ0_9PSEU</name>
<dbReference type="CDD" id="cd04301">
    <property type="entry name" value="NAT_SF"/>
    <property type="match status" value="1"/>
</dbReference>
<dbReference type="Gene3D" id="3.40.630.30">
    <property type="match status" value="1"/>
</dbReference>
<dbReference type="PROSITE" id="PS51186">
    <property type="entry name" value="GNAT"/>
    <property type="match status" value="1"/>
</dbReference>